<dbReference type="AlphaFoldDB" id="A8YLY8"/>
<dbReference type="EMBL" id="AM778957">
    <property type="protein sequence ID" value="CAO91207.1"/>
    <property type="molecule type" value="Genomic_DNA"/>
</dbReference>
<dbReference type="Gene3D" id="1.10.10.10">
    <property type="entry name" value="Winged helix-like DNA-binding domain superfamily/Winged helix DNA-binding domain"/>
    <property type="match status" value="1"/>
</dbReference>
<proteinExistence type="predicted"/>
<gene>
    <name evidence="1" type="ORF">IPF_1801</name>
</gene>
<name>A8YLY8_MICA7</name>
<evidence type="ECO:0000313" key="1">
    <source>
        <dbReference type="EMBL" id="CAO91207.1"/>
    </source>
</evidence>
<accession>A8YLY8</accession>
<organism evidence="1">
    <name type="scientific">Microcystis aeruginosa (strain PCC 7806)</name>
    <dbReference type="NCBI Taxonomy" id="267872"/>
    <lineage>
        <taxon>Bacteria</taxon>
        <taxon>Bacillati</taxon>
        <taxon>Cyanobacteriota</taxon>
        <taxon>Cyanophyceae</taxon>
        <taxon>Oscillatoriophycideae</taxon>
        <taxon>Chroococcales</taxon>
        <taxon>Microcystaceae</taxon>
        <taxon>Microcystis</taxon>
    </lineage>
</organism>
<evidence type="ECO:0008006" key="2">
    <source>
        <dbReference type="Google" id="ProtNLM"/>
    </source>
</evidence>
<dbReference type="InterPro" id="IPR036388">
    <property type="entry name" value="WH-like_DNA-bd_sf"/>
</dbReference>
<dbReference type="InterPro" id="IPR009057">
    <property type="entry name" value="Homeodomain-like_sf"/>
</dbReference>
<protein>
    <recommendedName>
        <fullName evidence="2">DUF433 domain-containing protein</fullName>
    </recommendedName>
</protein>
<dbReference type="SUPFAM" id="SSF46689">
    <property type="entry name" value="Homeodomain-like"/>
    <property type="match status" value="1"/>
</dbReference>
<sequence>MLGTKVQVNGESLIMKTALTEYKHIQIDERGIPMIASSTMKVIDLVMAQMAYGWTPEEIQINHRHLSMSQIHSAFAYYWDHKEELDGAIAADLEYAQKMRHSAIESPFVARLKTQGILK</sequence>
<reference evidence="1" key="1">
    <citation type="submission" date="2007-08" db="EMBL/GenBank/DDBJ databases">
        <authorList>
            <person name="Frangeul L."/>
        </authorList>
    </citation>
    <scope>NUCLEOTIDE SEQUENCE</scope>
    <source>
        <strain evidence="1">PCC 7806</strain>
    </source>
</reference>